<evidence type="ECO:0000313" key="3">
    <source>
        <dbReference type="EnsemblFungi" id="PTTG_06005-t43_1-p1"/>
    </source>
</evidence>
<gene>
    <name evidence="2" type="ORF">PTTG_06005</name>
</gene>
<accession>A0A180GRV5</accession>
<evidence type="ECO:0000313" key="2">
    <source>
        <dbReference type="EMBL" id="OAV95012.1"/>
    </source>
</evidence>
<sequence>MSKQLANTKLSCHLTQAETHPFTLLFTTVIVEQMQSLATQAIFSSATATNTIIPTTSRYITMLKPPSHTSLGLSSPATRAPSLATATARCGPRS</sequence>
<reference evidence="3" key="4">
    <citation type="submission" date="2025-05" db="UniProtKB">
        <authorList>
            <consortium name="EnsemblFungi"/>
        </authorList>
    </citation>
    <scope>IDENTIFICATION</scope>
    <source>
        <strain evidence="3">isolate 1-1 / race 1 (BBBD)</strain>
    </source>
</reference>
<protein>
    <submittedName>
        <fullName evidence="2 3">Uncharacterized protein</fullName>
    </submittedName>
</protein>
<keyword evidence="4" id="KW-1185">Reference proteome</keyword>
<proteinExistence type="predicted"/>
<reference evidence="3 4" key="3">
    <citation type="journal article" date="2017" name="G3 (Bethesda)">
        <title>Comparative analysis highlights variable genome content of wheat rusts and divergence of the mating loci.</title>
        <authorList>
            <person name="Cuomo C.A."/>
            <person name="Bakkeren G."/>
            <person name="Khalil H.B."/>
            <person name="Panwar V."/>
            <person name="Joly D."/>
            <person name="Linning R."/>
            <person name="Sakthikumar S."/>
            <person name="Song X."/>
            <person name="Adiconis X."/>
            <person name="Fan L."/>
            <person name="Goldberg J.M."/>
            <person name="Levin J.Z."/>
            <person name="Young S."/>
            <person name="Zeng Q."/>
            <person name="Anikster Y."/>
            <person name="Bruce M."/>
            <person name="Wang M."/>
            <person name="Yin C."/>
            <person name="McCallum B."/>
            <person name="Szabo L.J."/>
            <person name="Hulbert S."/>
            <person name="Chen X."/>
            <person name="Fellers J.P."/>
        </authorList>
    </citation>
    <scope>NUCLEOTIDE SEQUENCE</scope>
    <source>
        <strain evidence="4">Isolate 1-1 / race 1 (BBBD)</strain>
        <strain evidence="3">isolate 1-1 / race 1 (BBBD)</strain>
    </source>
</reference>
<dbReference type="VEuPathDB" id="FungiDB:PTTG_06005"/>
<dbReference type="AlphaFoldDB" id="A0A180GRV5"/>
<feature type="non-terminal residue" evidence="2">
    <location>
        <position position="94"/>
    </location>
</feature>
<organism evidence="2">
    <name type="scientific">Puccinia triticina (isolate 1-1 / race 1 (BBBD))</name>
    <name type="common">Brown leaf rust fungus</name>
    <dbReference type="NCBI Taxonomy" id="630390"/>
    <lineage>
        <taxon>Eukaryota</taxon>
        <taxon>Fungi</taxon>
        <taxon>Dikarya</taxon>
        <taxon>Basidiomycota</taxon>
        <taxon>Pucciniomycotina</taxon>
        <taxon>Pucciniomycetes</taxon>
        <taxon>Pucciniales</taxon>
        <taxon>Pucciniaceae</taxon>
        <taxon>Puccinia</taxon>
    </lineage>
</organism>
<feature type="region of interest" description="Disordered" evidence="1">
    <location>
        <begin position="70"/>
        <end position="94"/>
    </location>
</feature>
<dbReference type="EnsemblFungi" id="PTTG_06005-t43_1">
    <property type="protein sequence ID" value="PTTG_06005-t43_1-p1"/>
    <property type="gene ID" value="PTTG_06005"/>
</dbReference>
<dbReference type="EMBL" id="ADAS02000033">
    <property type="protein sequence ID" value="OAV95012.1"/>
    <property type="molecule type" value="Genomic_DNA"/>
</dbReference>
<reference evidence="2" key="2">
    <citation type="submission" date="2016-05" db="EMBL/GenBank/DDBJ databases">
        <title>Comparative analysis highlights variable genome content of wheat rusts and divergence of the mating loci.</title>
        <authorList>
            <person name="Cuomo C.A."/>
            <person name="Bakkeren G."/>
            <person name="Szabo L."/>
            <person name="Khalil H."/>
            <person name="Joly D."/>
            <person name="Goldberg J."/>
            <person name="Young S."/>
            <person name="Zeng Q."/>
            <person name="Fellers J."/>
        </authorList>
    </citation>
    <scope>NUCLEOTIDE SEQUENCE [LARGE SCALE GENOMIC DNA]</scope>
    <source>
        <strain evidence="2">1-1 BBBD Race 1</strain>
    </source>
</reference>
<name>A0A180GRV5_PUCT1</name>
<evidence type="ECO:0000256" key="1">
    <source>
        <dbReference type="SAM" id="MobiDB-lite"/>
    </source>
</evidence>
<reference evidence="2" key="1">
    <citation type="submission" date="2009-11" db="EMBL/GenBank/DDBJ databases">
        <authorList>
            <consortium name="The Broad Institute Genome Sequencing Platform"/>
            <person name="Ward D."/>
            <person name="Feldgarden M."/>
            <person name="Earl A."/>
            <person name="Young S.K."/>
            <person name="Zeng Q."/>
            <person name="Koehrsen M."/>
            <person name="Alvarado L."/>
            <person name="Berlin A."/>
            <person name="Bochicchio J."/>
            <person name="Borenstein D."/>
            <person name="Chapman S.B."/>
            <person name="Chen Z."/>
            <person name="Engels R."/>
            <person name="Freedman E."/>
            <person name="Gellesch M."/>
            <person name="Goldberg J."/>
            <person name="Griggs A."/>
            <person name="Gujja S."/>
            <person name="Heilman E."/>
            <person name="Heiman D."/>
            <person name="Hepburn T."/>
            <person name="Howarth C."/>
            <person name="Jen D."/>
            <person name="Larson L."/>
            <person name="Lewis B."/>
            <person name="Mehta T."/>
            <person name="Park D."/>
            <person name="Pearson M."/>
            <person name="Roberts A."/>
            <person name="Saif S."/>
            <person name="Shea T."/>
            <person name="Shenoy N."/>
            <person name="Sisk P."/>
            <person name="Stolte C."/>
            <person name="Sykes S."/>
            <person name="Thomson T."/>
            <person name="Walk T."/>
            <person name="White J."/>
            <person name="Yandava C."/>
            <person name="Izard J."/>
            <person name="Baranova O.V."/>
            <person name="Blanton J.M."/>
            <person name="Tanner A.C."/>
            <person name="Dewhirst F.E."/>
            <person name="Haas B."/>
            <person name="Nusbaum C."/>
            <person name="Birren B."/>
        </authorList>
    </citation>
    <scope>NUCLEOTIDE SEQUENCE [LARGE SCALE GENOMIC DNA]</scope>
    <source>
        <strain evidence="2">1-1 BBBD Race 1</strain>
    </source>
</reference>
<evidence type="ECO:0000313" key="4">
    <source>
        <dbReference type="Proteomes" id="UP000005240"/>
    </source>
</evidence>
<dbReference type="Proteomes" id="UP000005240">
    <property type="component" value="Unassembled WGS sequence"/>
</dbReference>